<evidence type="ECO:0000313" key="3">
    <source>
        <dbReference type="Proteomes" id="UP000308901"/>
    </source>
</evidence>
<accession>A0A5R8XZ00</accession>
<dbReference type="SUPFAM" id="SSF49879">
    <property type="entry name" value="SMAD/FHA domain"/>
    <property type="match status" value="1"/>
</dbReference>
<sequence>MSIENNSFFVIDRGSMNGTTINNETIGGNRKTTKQEIKDGDKIKIGSKESIFCLQNFKQLFIDKIYFSTNSNTF</sequence>
<keyword evidence="3" id="KW-1185">Reference proteome</keyword>
<name>A0A5R8XZ00_9BACT</name>
<dbReference type="EMBL" id="VANU01000005">
    <property type="protein sequence ID" value="TLP37116.1"/>
    <property type="molecule type" value="Genomic_DNA"/>
</dbReference>
<dbReference type="InterPro" id="IPR000253">
    <property type="entry name" value="FHA_dom"/>
</dbReference>
<comment type="caution">
    <text evidence="2">The sequence shown here is derived from an EMBL/GenBank/DDBJ whole genome shotgun (WGS) entry which is preliminary data.</text>
</comment>
<dbReference type="Pfam" id="PF00498">
    <property type="entry name" value="FHA"/>
    <property type="match status" value="1"/>
</dbReference>
<protein>
    <submittedName>
        <fullName evidence="2">FHA domain-containing protein</fullName>
    </submittedName>
</protein>
<gene>
    <name evidence="2" type="ORF">FDK22_11210</name>
</gene>
<organism evidence="2 3">
    <name type="scientific">Arcobacter arenosus</name>
    <dbReference type="NCBI Taxonomy" id="2576037"/>
    <lineage>
        <taxon>Bacteria</taxon>
        <taxon>Pseudomonadati</taxon>
        <taxon>Campylobacterota</taxon>
        <taxon>Epsilonproteobacteria</taxon>
        <taxon>Campylobacterales</taxon>
        <taxon>Arcobacteraceae</taxon>
        <taxon>Arcobacter</taxon>
    </lineage>
</organism>
<evidence type="ECO:0000259" key="1">
    <source>
        <dbReference type="Pfam" id="PF00498"/>
    </source>
</evidence>
<dbReference type="Gene3D" id="2.60.200.20">
    <property type="match status" value="1"/>
</dbReference>
<proteinExistence type="predicted"/>
<dbReference type="InterPro" id="IPR008984">
    <property type="entry name" value="SMAD_FHA_dom_sf"/>
</dbReference>
<evidence type="ECO:0000313" key="2">
    <source>
        <dbReference type="EMBL" id="TLP37116.1"/>
    </source>
</evidence>
<reference evidence="2 3" key="1">
    <citation type="submission" date="2019-05" db="EMBL/GenBank/DDBJ databases">
        <title>Arcobacter sp. nov., isolated from sea sediment.</title>
        <authorList>
            <person name="Kim W."/>
        </authorList>
    </citation>
    <scope>NUCLEOTIDE SEQUENCE [LARGE SCALE GENOMIC DNA]</scope>
    <source>
        <strain evidence="2 3">CAU 1517</strain>
    </source>
</reference>
<dbReference type="CDD" id="cd00060">
    <property type="entry name" value="FHA"/>
    <property type="match status" value="1"/>
</dbReference>
<feature type="domain" description="FHA" evidence="1">
    <location>
        <begin position="4"/>
        <end position="46"/>
    </location>
</feature>
<dbReference type="AlphaFoldDB" id="A0A5R8XZ00"/>
<dbReference type="Proteomes" id="UP000308901">
    <property type="component" value="Unassembled WGS sequence"/>
</dbReference>